<reference evidence="3 4" key="1">
    <citation type="submission" date="2023-11" db="EMBL/GenBank/DDBJ databases">
        <title>Draft genome of Azohydromonas lata strain H1 (DSM1123), a polyhydroxyalkanoate producer.</title>
        <authorList>
            <person name="Traversa D."/>
            <person name="D'Addabbo P."/>
            <person name="Pazzani C."/>
            <person name="Manzari C."/>
            <person name="Chiara M."/>
            <person name="Scrascia M."/>
        </authorList>
    </citation>
    <scope>NUCLEOTIDE SEQUENCE [LARGE SCALE GENOMIC DNA]</scope>
    <source>
        <strain evidence="3 4">H1</strain>
        <plasmid evidence="3">unnamed</plasmid>
    </source>
</reference>
<feature type="domain" description="Transposase IS204/IS1001/IS1096/IS1165 zinc-finger" evidence="2">
    <location>
        <begin position="38"/>
        <end position="80"/>
    </location>
</feature>
<name>A0ABU5I8S0_9BURK</name>
<proteinExistence type="predicted"/>
<dbReference type="PANTHER" id="PTHR33498">
    <property type="entry name" value="TRANSPOSASE FOR INSERTION SEQUENCE ELEMENT IS1557"/>
    <property type="match status" value="1"/>
</dbReference>
<evidence type="ECO:0000259" key="1">
    <source>
        <dbReference type="Pfam" id="PF01610"/>
    </source>
</evidence>
<dbReference type="Pfam" id="PF14690">
    <property type="entry name" value="Zn_ribbon_ISL3"/>
    <property type="match status" value="1"/>
</dbReference>
<dbReference type="InterPro" id="IPR029261">
    <property type="entry name" value="Transposase_Znf"/>
</dbReference>
<dbReference type="InterPro" id="IPR002560">
    <property type="entry name" value="Transposase_DDE"/>
</dbReference>
<dbReference type="Proteomes" id="UP001293718">
    <property type="component" value="Unassembled WGS sequence"/>
</dbReference>
<organism evidence="3 4">
    <name type="scientific">Azohydromonas lata</name>
    <dbReference type="NCBI Taxonomy" id="45677"/>
    <lineage>
        <taxon>Bacteria</taxon>
        <taxon>Pseudomonadati</taxon>
        <taxon>Pseudomonadota</taxon>
        <taxon>Betaproteobacteria</taxon>
        <taxon>Burkholderiales</taxon>
        <taxon>Sphaerotilaceae</taxon>
        <taxon>Azohydromonas</taxon>
    </lineage>
</organism>
<comment type="caution">
    <text evidence="3">The sequence shown here is derived from an EMBL/GenBank/DDBJ whole genome shotgun (WGS) entry which is preliminary data.</text>
</comment>
<dbReference type="Pfam" id="PF01610">
    <property type="entry name" value="DDE_Tnp_ISL3"/>
    <property type="match status" value="2"/>
</dbReference>
<evidence type="ECO:0000313" key="4">
    <source>
        <dbReference type="Proteomes" id="UP001293718"/>
    </source>
</evidence>
<gene>
    <name evidence="3" type="ORF">SM757_01895</name>
</gene>
<evidence type="ECO:0000313" key="3">
    <source>
        <dbReference type="EMBL" id="MDZ5455317.1"/>
    </source>
</evidence>
<dbReference type="NCBIfam" id="NF033550">
    <property type="entry name" value="transpos_ISL3"/>
    <property type="match status" value="1"/>
</dbReference>
<dbReference type="RefSeq" id="WP_322464011.1">
    <property type="nucleotide sequence ID" value="NZ_JAXOJX010000001.1"/>
</dbReference>
<feature type="domain" description="Transposase IS204/IS1001/IS1096/IS1165 DDE" evidence="1">
    <location>
        <begin position="442"/>
        <end position="559"/>
    </location>
</feature>
<protein>
    <submittedName>
        <fullName evidence="3">ISL3 family transposase</fullName>
    </submittedName>
</protein>
<dbReference type="EMBL" id="JAXOJX010000001">
    <property type="protein sequence ID" value="MDZ5455317.1"/>
    <property type="molecule type" value="Genomic_DNA"/>
</dbReference>
<sequence length="563" mass="62154">MVVIPGLSSLLEAVGKHVSSWDDSGSRLVVDAGSLVQAAACPRCTCSSTRLHGRYRRWIADCPTFGQPVTLAVEVRRFKCINPGCPRRTFSERVETLVAAGQRRTLRLVEAVRSLGYALGGEAAARLAARLGMRVSGPAVLRDLRRAGCPPPTAVPVVIGIDDWAMACGHRYGTIVVDLEKHRPIELLAGRDAATVVTWLKEQPAVEVIARDRGGAYADAARTAAPDAQQVADRWHLLANLRDAFERLLLRCPGKLKDAARQATETLQLEAIPAEAPTEPADTEPADVVSTELPLKAWQRQSNARRECRLARYEEAVRRHRAGESIRAIGQAMHLDRRTVRSFVHADAFPERAQRAPTSSLLDAHRQYMATRAAEGCRNAMQVWRELRARGFTGGRSIVRDAFAQLRSAAPEGGKLHSVAAAVRTISAPSARRACAWLLGWQEGQLTQTERSDRERFVDTLCRIEPTVAAARELALRLFGLARSRDLDGFDRWLSQARTCPMPDLQRFAAGLEADLSAVRAAFSSPWSSGQVEGQINRLKYLKRQMYGRAKLDLMRIRVLHPN</sequence>
<keyword evidence="3" id="KW-0614">Plasmid</keyword>
<keyword evidence="4" id="KW-1185">Reference proteome</keyword>
<evidence type="ECO:0000259" key="2">
    <source>
        <dbReference type="Pfam" id="PF14690"/>
    </source>
</evidence>
<accession>A0ABU5I8S0</accession>
<feature type="domain" description="Transposase IS204/IS1001/IS1096/IS1165 DDE" evidence="1">
    <location>
        <begin position="159"/>
        <end position="258"/>
    </location>
</feature>
<dbReference type="PANTHER" id="PTHR33498:SF1">
    <property type="entry name" value="TRANSPOSASE FOR INSERTION SEQUENCE ELEMENT IS1557"/>
    <property type="match status" value="1"/>
</dbReference>
<geneLocation type="plasmid" evidence="3">
    <name>unnamed</name>
</geneLocation>
<dbReference type="InterPro" id="IPR047951">
    <property type="entry name" value="Transpos_ISL3"/>
</dbReference>